<dbReference type="Proteomes" id="UP000287394">
    <property type="component" value="Chromosome"/>
</dbReference>
<dbReference type="NCBIfam" id="TIGR00251">
    <property type="entry name" value="DUF167 family protein"/>
    <property type="match status" value="1"/>
</dbReference>
<dbReference type="OrthoDB" id="9800587at2"/>
<dbReference type="GO" id="GO:0005737">
    <property type="term" value="C:cytoplasm"/>
    <property type="evidence" value="ECO:0007669"/>
    <property type="project" value="TreeGrafter"/>
</dbReference>
<evidence type="ECO:0000256" key="1">
    <source>
        <dbReference type="ARBA" id="ARBA00010364"/>
    </source>
</evidence>
<dbReference type="PANTHER" id="PTHR13420">
    <property type="entry name" value="UPF0235 PROTEIN C15ORF40"/>
    <property type="match status" value="1"/>
</dbReference>
<dbReference type="EMBL" id="AP025739">
    <property type="protein sequence ID" value="BDI30910.1"/>
    <property type="molecule type" value="Genomic_DNA"/>
</dbReference>
<keyword evidence="4" id="KW-1185">Reference proteome</keyword>
<gene>
    <name evidence="3" type="ORF">CCAX7_29610</name>
</gene>
<accession>A0A402CSY8</accession>
<dbReference type="SMART" id="SM01152">
    <property type="entry name" value="DUF167"/>
    <property type="match status" value="1"/>
</dbReference>
<dbReference type="SUPFAM" id="SSF69786">
    <property type="entry name" value="YggU-like"/>
    <property type="match status" value="1"/>
</dbReference>
<dbReference type="PANTHER" id="PTHR13420:SF7">
    <property type="entry name" value="UPF0235 PROTEIN C15ORF40"/>
    <property type="match status" value="1"/>
</dbReference>
<dbReference type="RefSeq" id="WP_119320511.1">
    <property type="nucleotide sequence ID" value="NZ_AP025739.1"/>
</dbReference>
<sequence length="108" mass="11645">MKKPAEPVQTRISVRLTPKASSNAVTDYADGVVTMRITAPPIEGAANAACCEFLAEALGVRKSQVSLVSGAKSRSKVLLVTEMPSDEAERRLTRLWETLRSAKRSSAE</sequence>
<evidence type="ECO:0000313" key="3">
    <source>
        <dbReference type="EMBL" id="BDI30910.1"/>
    </source>
</evidence>
<dbReference type="KEGG" id="ccot:CCAX7_29610"/>
<comment type="similarity">
    <text evidence="1 2">Belongs to the UPF0235 family.</text>
</comment>
<protein>
    <recommendedName>
        <fullName evidence="2">UPF0235 protein CCAX7_29610</fullName>
    </recommendedName>
</protein>
<name>A0A402CSY8_9BACT</name>
<dbReference type="Pfam" id="PF02594">
    <property type="entry name" value="DUF167"/>
    <property type="match status" value="1"/>
</dbReference>
<dbReference type="AlphaFoldDB" id="A0A402CSY8"/>
<dbReference type="InterPro" id="IPR036591">
    <property type="entry name" value="YggU-like_sf"/>
</dbReference>
<evidence type="ECO:0000256" key="2">
    <source>
        <dbReference type="HAMAP-Rule" id="MF_00634"/>
    </source>
</evidence>
<dbReference type="InterPro" id="IPR003746">
    <property type="entry name" value="DUF167"/>
</dbReference>
<dbReference type="HAMAP" id="MF_00634">
    <property type="entry name" value="UPF0235"/>
    <property type="match status" value="1"/>
</dbReference>
<organism evidence="3 4">
    <name type="scientific">Capsulimonas corticalis</name>
    <dbReference type="NCBI Taxonomy" id="2219043"/>
    <lineage>
        <taxon>Bacteria</taxon>
        <taxon>Bacillati</taxon>
        <taxon>Armatimonadota</taxon>
        <taxon>Armatimonadia</taxon>
        <taxon>Capsulimonadales</taxon>
        <taxon>Capsulimonadaceae</taxon>
        <taxon>Capsulimonas</taxon>
    </lineage>
</organism>
<evidence type="ECO:0000313" key="4">
    <source>
        <dbReference type="Proteomes" id="UP000287394"/>
    </source>
</evidence>
<proteinExistence type="inferred from homology"/>
<dbReference type="Gene3D" id="3.30.1200.10">
    <property type="entry name" value="YggU-like"/>
    <property type="match status" value="1"/>
</dbReference>
<reference evidence="3 4" key="1">
    <citation type="journal article" date="2019" name="Int. J. Syst. Evol. Microbiol.">
        <title>Capsulimonas corticalis gen. nov., sp. nov., an aerobic capsulated bacterium, of a novel bacterial order, Capsulimonadales ord. nov., of the class Armatimonadia of the phylum Armatimonadetes.</title>
        <authorList>
            <person name="Li J."/>
            <person name="Kudo C."/>
            <person name="Tonouchi A."/>
        </authorList>
    </citation>
    <scope>NUCLEOTIDE SEQUENCE [LARGE SCALE GENOMIC DNA]</scope>
    <source>
        <strain evidence="3 4">AX-7</strain>
    </source>
</reference>